<keyword evidence="2" id="KW-1133">Transmembrane helix</keyword>
<dbReference type="Pfam" id="PF14333">
    <property type="entry name" value="DUF4389"/>
    <property type="match status" value="2"/>
</dbReference>
<dbReference type="InterPro" id="IPR025498">
    <property type="entry name" value="DUF4389"/>
</dbReference>
<feature type="transmembrane region" description="Helical" evidence="2">
    <location>
        <begin position="21"/>
        <end position="53"/>
    </location>
</feature>
<dbReference type="Proteomes" id="UP001523216">
    <property type="component" value="Unassembled WGS sequence"/>
</dbReference>
<sequence>MNRYPMRVEARRDPTLSRWLWLVKWLLLIPHYIVLAVLWTGLVVLTLVAYLAVLFTGRYPAALRAYNLGVLRWSWRVGYYGYQALGTDAYPPFTLADVPDYPARLHLEPDGPPPRWLPLVAWLFAIPHLVILGALTAAGTRDNDVRISVLGAVVLVAGLALLFTGRYPRGLYDLLVGVARWNLRVIAYLTLLTPQYPPFRLDQGDTEPDPPPDDPAGAAGPVAVPHRRTGSIAGSVVALVAGVLLLAPAAGLGIGGGVLLGLDSARDRNGYVASPTLQLSTNTAAVTAENLVIADTEVWTRNLADVGGLRVTVASPTGEPLFVGIARQRSVDAWLAGTSHDQLVGFNSGAGRYDRASGATRAITDPAAQPFWLATGTGSGATLRWNVTDGDYAVVVTNLDGTPGVAADVEGAIQIPDLTGLGGGLLATGIVLGLIAIGLIVLGGVGIGRRHSPPPSAPGPAGPAPQQIPPVTVGT</sequence>
<evidence type="ECO:0000256" key="2">
    <source>
        <dbReference type="SAM" id="Phobius"/>
    </source>
</evidence>
<feature type="compositionally biased region" description="Pro residues" evidence="1">
    <location>
        <begin position="453"/>
        <end position="468"/>
    </location>
</feature>
<dbReference type="EMBL" id="JAMQOL010000076">
    <property type="protein sequence ID" value="MCM4084395.1"/>
    <property type="molecule type" value="Genomic_DNA"/>
</dbReference>
<name>A0ABT0YF80_9ACTN</name>
<evidence type="ECO:0000313" key="4">
    <source>
        <dbReference type="Proteomes" id="UP001523216"/>
    </source>
</evidence>
<keyword evidence="2" id="KW-0472">Membrane</keyword>
<organism evidence="3 4">
    <name type="scientific">Paractinoplanes hotanensis</name>
    <dbReference type="NCBI Taxonomy" id="2906497"/>
    <lineage>
        <taxon>Bacteria</taxon>
        <taxon>Bacillati</taxon>
        <taxon>Actinomycetota</taxon>
        <taxon>Actinomycetes</taxon>
        <taxon>Micromonosporales</taxon>
        <taxon>Micromonosporaceae</taxon>
        <taxon>Paractinoplanes</taxon>
    </lineage>
</organism>
<feature type="transmembrane region" description="Helical" evidence="2">
    <location>
        <begin position="236"/>
        <end position="262"/>
    </location>
</feature>
<accession>A0ABT0YF80</accession>
<evidence type="ECO:0000256" key="1">
    <source>
        <dbReference type="SAM" id="MobiDB-lite"/>
    </source>
</evidence>
<feature type="transmembrane region" description="Helical" evidence="2">
    <location>
        <begin position="425"/>
        <end position="447"/>
    </location>
</feature>
<feature type="region of interest" description="Disordered" evidence="1">
    <location>
        <begin position="451"/>
        <end position="475"/>
    </location>
</feature>
<proteinExistence type="predicted"/>
<feature type="transmembrane region" description="Helical" evidence="2">
    <location>
        <begin position="147"/>
        <end position="165"/>
    </location>
</feature>
<reference evidence="3 4" key="1">
    <citation type="submission" date="2022-06" db="EMBL/GenBank/DDBJ databases">
        <title>Actinoplanes abujensis sp. nov., isolated from Nigerian arid soil.</title>
        <authorList>
            <person name="Ding P."/>
        </authorList>
    </citation>
    <scope>NUCLEOTIDE SEQUENCE [LARGE SCALE GENOMIC DNA]</scope>
    <source>
        <strain evidence="4">TRM88002</strain>
    </source>
</reference>
<protein>
    <submittedName>
        <fullName evidence="3">DUF4389 domain-containing protein</fullName>
    </submittedName>
</protein>
<feature type="transmembrane region" description="Helical" evidence="2">
    <location>
        <begin position="116"/>
        <end position="135"/>
    </location>
</feature>
<gene>
    <name evidence="3" type="ORF">LXN57_43360</name>
</gene>
<evidence type="ECO:0000313" key="3">
    <source>
        <dbReference type="EMBL" id="MCM4084395.1"/>
    </source>
</evidence>
<comment type="caution">
    <text evidence="3">The sequence shown here is derived from an EMBL/GenBank/DDBJ whole genome shotgun (WGS) entry which is preliminary data.</text>
</comment>
<keyword evidence="4" id="KW-1185">Reference proteome</keyword>
<keyword evidence="2" id="KW-0812">Transmembrane</keyword>
<dbReference type="RefSeq" id="WP_251804146.1">
    <property type="nucleotide sequence ID" value="NZ_JAMQOL010000076.1"/>
</dbReference>
<feature type="region of interest" description="Disordered" evidence="1">
    <location>
        <begin position="200"/>
        <end position="222"/>
    </location>
</feature>